<sequence>KFPFPFLNFLEGARKRKIVRENFCEVAAVALAEAGGGAFVGRTISFRATTRFARPTFWL</sequence>
<dbReference type="EMBL" id="PFAT01000044">
    <property type="protein sequence ID" value="PIR92099.1"/>
    <property type="molecule type" value="Genomic_DNA"/>
</dbReference>
<reference evidence="2" key="1">
    <citation type="submission" date="2017-09" db="EMBL/GenBank/DDBJ databases">
        <title>Depth-based differentiation of microbial function through sediment-hosted aquifers and enrichment of novel symbionts in the deep terrestrial subsurface.</title>
        <authorList>
            <person name="Probst A.J."/>
            <person name="Ladd B."/>
            <person name="Jarett J.K."/>
            <person name="Geller-Mcgrath D.E."/>
            <person name="Sieber C.M.K."/>
            <person name="Emerson J.B."/>
            <person name="Anantharaman K."/>
            <person name="Thomas B.C."/>
            <person name="Malmstrom R."/>
            <person name="Stieglmeier M."/>
            <person name="Klingl A."/>
            <person name="Woyke T."/>
            <person name="Ryan C.M."/>
            <person name="Banfield J.F."/>
        </authorList>
    </citation>
    <scope>NUCLEOTIDE SEQUENCE [LARGE SCALE GENOMIC DNA]</scope>
</reference>
<comment type="caution">
    <text evidence="1">The sequence shown here is derived from an EMBL/GenBank/DDBJ whole genome shotgun (WGS) entry which is preliminary data.</text>
</comment>
<proteinExistence type="predicted"/>
<name>A0A2H0V0X1_9BACT</name>
<evidence type="ECO:0000313" key="1">
    <source>
        <dbReference type="EMBL" id="PIR92099.1"/>
    </source>
</evidence>
<evidence type="ECO:0000313" key="2">
    <source>
        <dbReference type="Proteomes" id="UP000228510"/>
    </source>
</evidence>
<dbReference type="Proteomes" id="UP000228510">
    <property type="component" value="Unassembled WGS sequence"/>
</dbReference>
<gene>
    <name evidence="1" type="ORF">COU01_03490</name>
</gene>
<accession>A0A2H0V0X1</accession>
<organism evidence="1 2">
    <name type="scientific">Candidatus Falkowbacteria bacterium CG10_big_fil_rev_8_21_14_0_10_44_15</name>
    <dbReference type="NCBI Taxonomy" id="1974569"/>
    <lineage>
        <taxon>Bacteria</taxon>
        <taxon>Candidatus Falkowiibacteriota</taxon>
    </lineage>
</organism>
<protein>
    <submittedName>
        <fullName evidence="1">Uncharacterized protein</fullName>
    </submittedName>
</protein>
<dbReference type="AlphaFoldDB" id="A0A2H0V0X1"/>
<feature type="non-terminal residue" evidence="1">
    <location>
        <position position="1"/>
    </location>
</feature>